<accession>A0AAE3DSQ3</accession>
<name>A0AAE3DSQ3_9FIRM</name>
<evidence type="ECO:0000313" key="2">
    <source>
        <dbReference type="Proteomes" id="UP001197875"/>
    </source>
</evidence>
<sequence length="609" mass="68760">MVSRRNFFSITIMMLVLLVLFQFSMVLRDRQNTYDTNANLSQRVSDGEEAWSQETSRTSECFGEKKNIIFIGNASGSMGTAVTRWGTYIKQPVSSYDSLAAFEEGEETLPQMLILESETYALGENLVKLRKLVKQGVILVFGCLEDPKVLAENESLRKFLGIRSIVSETTELNGVRLFAGLLLGGESVYETPEKEDERKRQDLELTVPWYQVGSGTKTYMVGLLPEESEANVKNEDLPTLIWRNGMDNGSVFAVVGDYLKDSSALGLLDGMLAEASDYTIYPIVNAQNLSMVDFPVFADENSGEIQRLYSQRTTGMVRDIMWPSLISITEQSGMKMTCFVEPQEDYLDGIEPNGSNMEFYLKQMKEQEAEAGLSLQYKAADSLADKLERDADFLKSTGSSYVYGAAFADQAELNEVWELTDSSLLKNVSTVTCGYTEDYPVVSYGTDSITLQCATSDGMNYTYRGDIRMKSIESALGYTNVMLNMQAIYWPERETDRWEIMQKQFASNLLTYWKNFSCFSNTTLSQSDARVRTFLKLDYKYSREDDEITLETSEAESSFILRTHGEEAEEIEGGRFERIEENAYLIYAEDTTVKIQVEAPDLSDYSGKN</sequence>
<proteinExistence type="predicted"/>
<evidence type="ECO:0000313" key="1">
    <source>
        <dbReference type="EMBL" id="MCC2189694.1"/>
    </source>
</evidence>
<organism evidence="1 2">
    <name type="scientific">Fusicatenibacter faecihominis</name>
    <dbReference type="NCBI Taxonomy" id="2881276"/>
    <lineage>
        <taxon>Bacteria</taxon>
        <taxon>Bacillati</taxon>
        <taxon>Bacillota</taxon>
        <taxon>Clostridia</taxon>
        <taxon>Lachnospirales</taxon>
        <taxon>Lachnospiraceae</taxon>
        <taxon>Fusicatenibacter</taxon>
    </lineage>
</organism>
<gene>
    <name evidence="1" type="ORF">LKD71_07740</name>
</gene>
<dbReference type="InterPro" id="IPR018695">
    <property type="entry name" value="DUF2194"/>
</dbReference>
<keyword evidence="2" id="KW-1185">Reference proteome</keyword>
<protein>
    <submittedName>
        <fullName evidence="1">DUF2194 domain-containing protein</fullName>
    </submittedName>
</protein>
<dbReference type="AlphaFoldDB" id="A0AAE3DSQ3"/>
<dbReference type="RefSeq" id="WP_227614978.1">
    <property type="nucleotide sequence ID" value="NZ_JAJEPR010000010.1"/>
</dbReference>
<reference evidence="1 2" key="1">
    <citation type="submission" date="2021-10" db="EMBL/GenBank/DDBJ databases">
        <title>Anaerobic single-cell dispensing facilitates the cultivation of human gut bacteria.</title>
        <authorList>
            <person name="Afrizal A."/>
        </authorList>
    </citation>
    <scope>NUCLEOTIDE SEQUENCE [LARGE SCALE GENOMIC DNA]</scope>
    <source>
        <strain evidence="1 2">CLA-AA-H277</strain>
    </source>
</reference>
<comment type="caution">
    <text evidence="1">The sequence shown here is derived from an EMBL/GenBank/DDBJ whole genome shotgun (WGS) entry which is preliminary data.</text>
</comment>
<dbReference type="Proteomes" id="UP001197875">
    <property type="component" value="Unassembled WGS sequence"/>
</dbReference>
<dbReference type="EMBL" id="JAJEPR010000010">
    <property type="protein sequence ID" value="MCC2189694.1"/>
    <property type="molecule type" value="Genomic_DNA"/>
</dbReference>
<dbReference type="Pfam" id="PF09960">
    <property type="entry name" value="DUF2194"/>
    <property type="match status" value="1"/>
</dbReference>